<proteinExistence type="predicted"/>
<evidence type="ECO:0000313" key="3">
    <source>
        <dbReference type="EMBL" id="MDR5893596.1"/>
    </source>
</evidence>
<dbReference type="RefSeq" id="WP_309637163.1">
    <property type="nucleotide sequence ID" value="NZ_JARWAL010000010.1"/>
</dbReference>
<evidence type="ECO:0008006" key="5">
    <source>
        <dbReference type="Google" id="ProtNLM"/>
    </source>
</evidence>
<evidence type="ECO:0000256" key="1">
    <source>
        <dbReference type="SAM" id="MobiDB-lite"/>
    </source>
</evidence>
<dbReference type="EMBL" id="JARWAL010000010">
    <property type="protein sequence ID" value="MDR5893596.1"/>
    <property type="molecule type" value="Genomic_DNA"/>
</dbReference>
<reference evidence="3 4" key="1">
    <citation type="submission" date="2023-04" db="EMBL/GenBank/DDBJ databases">
        <title>A long-awaited taxogenomic arrangement of the family Halomonadaceae.</title>
        <authorList>
            <person name="De La Haba R."/>
            <person name="Chuvochina M."/>
            <person name="Wittouck S."/>
            <person name="Arahal D.R."/>
            <person name="Sanchez-Porro C."/>
            <person name="Hugenholtz P."/>
            <person name="Ventosa A."/>
        </authorList>
    </citation>
    <scope>NUCLEOTIDE SEQUENCE [LARGE SCALE GENOMIC DNA]</scope>
    <source>
        <strain evidence="3 4">DSM 17332</strain>
    </source>
</reference>
<sequence length="94" mass="10299">MMMKSSDHETTDQVAGKAHEAVNKAAETAGKAEGYAREHVAHADERVRGAAAQGRQRADDMLERVTDYVRDKPLISVGIAFVAGVLYTSLTRRR</sequence>
<keyword evidence="2" id="KW-0812">Transmembrane</keyword>
<accession>A0ABU1GNK9</accession>
<protein>
    <recommendedName>
        <fullName evidence="5">DUF883 domain-containing protein</fullName>
    </recommendedName>
</protein>
<evidence type="ECO:0000313" key="4">
    <source>
        <dbReference type="Proteomes" id="UP001252270"/>
    </source>
</evidence>
<keyword evidence="4" id="KW-1185">Reference proteome</keyword>
<organism evidence="3 4">
    <name type="scientific">Halomonas mongoliensis</name>
    <dbReference type="NCBI Taxonomy" id="321265"/>
    <lineage>
        <taxon>Bacteria</taxon>
        <taxon>Pseudomonadati</taxon>
        <taxon>Pseudomonadota</taxon>
        <taxon>Gammaproteobacteria</taxon>
        <taxon>Oceanospirillales</taxon>
        <taxon>Halomonadaceae</taxon>
        <taxon>Halomonas</taxon>
    </lineage>
</organism>
<feature type="compositionally biased region" description="Basic and acidic residues" evidence="1">
    <location>
        <begin position="34"/>
        <end position="48"/>
    </location>
</feature>
<keyword evidence="2" id="KW-1133">Transmembrane helix</keyword>
<feature type="region of interest" description="Disordered" evidence="1">
    <location>
        <begin position="1"/>
        <end position="58"/>
    </location>
</feature>
<name>A0ABU1GNK9_9GAMM</name>
<feature type="compositionally biased region" description="Basic and acidic residues" evidence="1">
    <location>
        <begin position="1"/>
        <end position="22"/>
    </location>
</feature>
<dbReference type="Proteomes" id="UP001252270">
    <property type="component" value="Unassembled WGS sequence"/>
</dbReference>
<keyword evidence="2" id="KW-0472">Membrane</keyword>
<feature type="transmembrane region" description="Helical" evidence="2">
    <location>
        <begin position="73"/>
        <end position="90"/>
    </location>
</feature>
<gene>
    <name evidence="3" type="ORF">QC820_12325</name>
</gene>
<evidence type="ECO:0000256" key="2">
    <source>
        <dbReference type="SAM" id="Phobius"/>
    </source>
</evidence>
<comment type="caution">
    <text evidence="3">The sequence shown here is derived from an EMBL/GenBank/DDBJ whole genome shotgun (WGS) entry which is preliminary data.</text>
</comment>